<dbReference type="GO" id="GO:0046872">
    <property type="term" value="F:metal ion binding"/>
    <property type="evidence" value="ECO:0007669"/>
    <property type="project" value="InterPro"/>
</dbReference>
<dbReference type="InterPro" id="IPR044594">
    <property type="entry name" value="HIPP01/3/5/6"/>
</dbReference>
<sequence>MGCSLSMLPKKNGKDGENKKKGSLTVVLKVYCLCKDCISQILSMDKLEGVETVIIESSSKKVTVIGAVEPTAIKEKLVKKTKKKVDLISPQPKKDDNKKEKTEKKPDKEKNKDSDNKRDKKPKEASVMTVDLKVQLKCQCQGCIDKISKIVDKTKGVHGFKIDKEKELITVKGTMDVKALADALKDKLKNVEIVPPKKKKDGNNEGGKNGDNNNKKKNKGGNGGGEGGNKVNASANSIRDINDISILPNYSNSIRIKFEFGSIIFESSSKVQKF</sequence>
<gene>
    <name evidence="4" type="primary">LOC111303527</name>
</gene>
<dbReference type="InterPro" id="IPR006121">
    <property type="entry name" value="HMA_dom"/>
</dbReference>
<dbReference type="PANTHER" id="PTHR46413">
    <property type="entry name" value="HEAVY METAL-ASSOCIATED ISOPRENYLATED PLANT PROTEIN 6"/>
    <property type="match status" value="1"/>
</dbReference>
<protein>
    <submittedName>
        <fullName evidence="4">Heavy metal-associated isoprenylated plant protein 3-like isoform X1</fullName>
    </submittedName>
</protein>
<dbReference type="InterPro" id="IPR036163">
    <property type="entry name" value="HMA_dom_sf"/>
</dbReference>
<evidence type="ECO:0000256" key="1">
    <source>
        <dbReference type="SAM" id="MobiDB-lite"/>
    </source>
</evidence>
<accession>A0A6P5ZRV6</accession>
<reference evidence="4" key="1">
    <citation type="submission" date="2025-08" db="UniProtKB">
        <authorList>
            <consortium name="RefSeq"/>
        </authorList>
    </citation>
    <scope>IDENTIFICATION</scope>
    <source>
        <tissue evidence="4">Fruit stalk</tissue>
    </source>
</reference>
<proteinExistence type="predicted"/>
<feature type="region of interest" description="Disordered" evidence="1">
    <location>
        <begin position="84"/>
        <end position="126"/>
    </location>
</feature>
<evidence type="ECO:0000259" key="2">
    <source>
        <dbReference type="PROSITE" id="PS50846"/>
    </source>
</evidence>
<dbReference type="CDD" id="cd00371">
    <property type="entry name" value="HMA"/>
    <property type="match status" value="1"/>
</dbReference>
<dbReference type="PANTHER" id="PTHR46413:SF2">
    <property type="entry name" value="HEAVY METAL-ASSOCIATED ISOPRENYLATED PLANT PROTEIN 3"/>
    <property type="match status" value="1"/>
</dbReference>
<evidence type="ECO:0000313" key="4">
    <source>
        <dbReference type="RefSeq" id="XP_022755593.1"/>
    </source>
</evidence>
<evidence type="ECO:0000313" key="3">
    <source>
        <dbReference type="Proteomes" id="UP000515121"/>
    </source>
</evidence>
<feature type="domain" description="HMA" evidence="2">
    <location>
        <begin position="127"/>
        <end position="196"/>
    </location>
</feature>
<dbReference type="Gene3D" id="3.30.70.100">
    <property type="match status" value="2"/>
</dbReference>
<feature type="compositionally biased region" description="Basic and acidic residues" evidence="1">
    <location>
        <begin position="92"/>
        <end position="124"/>
    </location>
</feature>
<dbReference type="SUPFAM" id="SSF55008">
    <property type="entry name" value="HMA, heavy metal-associated domain"/>
    <property type="match status" value="1"/>
</dbReference>
<dbReference type="Proteomes" id="UP000515121">
    <property type="component" value="Unplaced"/>
</dbReference>
<dbReference type="PROSITE" id="PS50846">
    <property type="entry name" value="HMA_2"/>
    <property type="match status" value="1"/>
</dbReference>
<name>A0A6P5ZRV6_DURZI</name>
<feature type="region of interest" description="Disordered" evidence="1">
    <location>
        <begin position="192"/>
        <end position="233"/>
    </location>
</feature>
<organism evidence="3 4">
    <name type="scientific">Durio zibethinus</name>
    <name type="common">Durian</name>
    <dbReference type="NCBI Taxonomy" id="66656"/>
    <lineage>
        <taxon>Eukaryota</taxon>
        <taxon>Viridiplantae</taxon>
        <taxon>Streptophyta</taxon>
        <taxon>Embryophyta</taxon>
        <taxon>Tracheophyta</taxon>
        <taxon>Spermatophyta</taxon>
        <taxon>Magnoliopsida</taxon>
        <taxon>eudicotyledons</taxon>
        <taxon>Gunneridae</taxon>
        <taxon>Pentapetalae</taxon>
        <taxon>rosids</taxon>
        <taxon>malvids</taxon>
        <taxon>Malvales</taxon>
        <taxon>Malvaceae</taxon>
        <taxon>Helicteroideae</taxon>
        <taxon>Durio</taxon>
    </lineage>
</organism>
<keyword evidence="3" id="KW-1185">Reference proteome</keyword>
<dbReference type="GeneID" id="111303527"/>
<dbReference type="KEGG" id="dzi:111303527"/>
<dbReference type="AlphaFoldDB" id="A0A6P5ZRV6"/>
<dbReference type="OrthoDB" id="773760at2759"/>
<dbReference type="Pfam" id="PF00403">
    <property type="entry name" value="HMA"/>
    <property type="match status" value="1"/>
</dbReference>
<dbReference type="RefSeq" id="XP_022755593.1">
    <property type="nucleotide sequence ID" value="XM_022899858.1"/>
</dbReference>